<evidence type="ECO:0000256" key="1">
    <source>
        <dbReference type="SAM" id="MobiDB-lite"/>
    </source>
</evidence>
<name>R9HVE7_BACUN</name>
<protein>
    <submittedName>
        <fullName evidence="2">Uncharacterized protein</fullName>
    </submittedName>
</protein>
<sequence>MANKRGNLKDSMKEGLSALVSPTVPVNTREAEEPAPVEKKRYKTCNYVTDPSHHRRLKNYATDNGMTLLEAFNEAIDLYLNDKGERYQ</sequence>
<comment type="caution">
    <text evidence="2">The sequence shown here is derived from an EMBL/GenBank/DDBJ whole genome shotgun (WGS) entry which is preliminary data.</text>
</comment>
<gene>
    <name evidence="2" type="ORF">C801_04056</name>
</gene>
<dbReference type="RefSeq" id="WP_016274484.1">
    <property type="nucleotide sequence ID" value="NZ_KE159491.1"/>
</dbReference>
<dbReference type="Proteomes" id="UP000014212">
    <property type="component" value="Unassembled WGS sequence"/>
</dbReference>
<dbReference type="PATRIC" id="fig|1235787.3.peg.4120"/>
<evidence type="ECO:0000313" key="2">
    <source>
        <dbReference type="EMBL" id="EOS05125.1"/>
    </source>
</evidence>
<dbReference type="AlphaFoldDB" id="R9HVE7"/>
<dbReference type="InterPro" id="IPR013321">
    <property type="entry name" value="Arc_rbn_hlx_hlx"/>
</dbReference>
<dbReference type="EMBL" id="ASSO01000014">
    <property type="protein sequence ID" value="EOS05125.1"/>
    <property type="molecule type" value="Genomic_DNA"/>
</dbReference>
<accession>R9HVE7</accession>
<dbReference type="HOGENOM" id="CLU_2476932_0_0_10"/>
<feature type="region of interest" description="Disordered" evidence="1">
    <location>
        <begin position="1"/>
        <end position="37"/>
    </location>
</feature>
<reference evidence="2 3" key="1">
    <citation type="submission" date="2013-04" db="EMBL/GenBank/DDBJ databases">
        <title>The Genome Sequence of Bacteroides uniformis dnLKV2.</title>
        <authorList>
            <consortium name="The Broad Institute Genomics Platform"/>
            <consortium name="The Broad Institute Genome Sequencing Center for Infectious Disease"/>
            <person name="Earl A."/>
            <person name="Xavier R."/>
            <person name="Kuhn K."/>
            <person name="Stappenbeck T."/>
            <person name="Walker B."/>
            <person name="Young S."/>
            <person name="Zeng Q."/>
            <person name="Gargeya S."/>
            <person name="Fitzgerald M."/>
            <person name="Haas B."/>
            <person name="Abouelleil A."/>
            <person name="Allen A.W."/>
            <person name="Alvarado L."/>
            <person name="Arachchi H.M."/>
            <person name="Berlin A.M."/>
            <person name="Chapman S.B."/>
            <person name="Gainer-Dewar J."/>
            <person name="Goldberg J."/>
            <person name="Griggs A."/>
            <person name="Gujja S."/>
            <person name="Hansen M."/>
            <person name="Howarth C."/>
            <person name="Imamovic A."/>
            <person name="Ireland A."/>
            <person name="Larimer J."/>
            <person name="McCowan C."/>
            <person name="Murphy C."/>
            <person name="Pearson M."/>
            <person name="Poon T.W."/>
            <person name="Priest M."/>
            <person name="Roberts A."/>
            <person name="Saif S."/>
            <person name="Shea T."/>
            <person name="Sisk P."/>
            <person name="Sykes S."/>
            <person name="Wortman J."/>
            <person name="Nusbaum C."/>
            <person name="Birren B."/>
        </authorList>
    </citation>
    <scope>NUCLEOTIDE SEQUENCE [LARGE SCALE GENOMIC DNA]</scope>
    <source>
        <strain evidence="3">dnLKV2</strain>
    </source>
</reference>
<dbReference type="Gene3D" id="1.10.1220.10">
    <property type="entry name" value="Met repressor-like"/>
    <property type="match status" value="1"/>
</dbReference>
<organism evidence="2 3">
    <name type="scientific">Bacteroides uniformis dnLKV2</name>
    <dbReference type="NCBI Taxonomy" id="1235787"/>
    <lineage>
        <taxon>Bacteria</taxon>
        <taxon>Pseudomonadati</taxon>
        <taxon>Bacteroidota</taxon>
        <taxon>Bacteroidia</taxon>
        <taxon>Bacteroidales</taxon>
        <taxon>Bacteroidaceae</taxon>
        <taxon>Bacteroides</taxon>
    </lineage>
</organism>
<dbReference type="GO" id="GO:0006355">
    <property type="term" value="P:regulation of DNA-templated transcription"/>
    <property type="evidence" value="ECO:0007669"/>
    <property type="project" value="InterPro"/>
</dbReference>
<proteinExistence type="predicted"/>
<evidence type="ECO:0000313" key="3">
    <source>
        <dbReference type="Proteomes" id="UP000014212"/>
    </source>
</evidence>